<dbReference type="GO" id="GO:0008237">
    <property type="term" value="F:metallopeptidase activity"/>
    <property type="evidence" value="ECO:0007669"/>
    <property type="project" value="UniProtKB-KW"/>
</dbReference>
<dbReference type="SUPFAM" id="SSF101821">
    <property type="entry name" value="Aminopeptidase/glucanase lid domain"/>
    <property type="match status" value="1"/>
</dbReference>
<keyword evidence="6" id="KW-0378">Hydrolase</keyword>
<evidence type="ECO:0000256" key="2">
    <source>
        <dbReference type="ARBA" id="ARBA00008290"/>
    </source>
</evidence>
<dbReference type="SUPFAM" id="SSF53187">
    <property type="entry name" value="Zn-dependent exopeptidases"/>
    <property type="match status" value="1"/>
</dbReference>
<evidence type="ECO:0000256" key="8">
    <source>
        <dbReference type="ARBA" id="ARBA00023049"/>
    </source>
</evidence>
<keyword evidence="4" id="KW-0645">Protease</keyword>
<comment type="similarity">
    <text evidence="2">Belongs to the peptidase M18 family.</text>
</comment>
<evidence type="ECO:0000256" key="5">
    <source>
        <dbReference type="ARBA" id="ARBA00022723"/>
    </source>
</evidence>
<sequence length="413" mass="44067">MAVVDLISHLDRSVSPAHSTFHSAARLRDAGFVEVPFSSWGSRLPGKGFVRDAGLLLAWNGDRGPFRIVGAHTDSPTLRVKPLPDTGGHGWKQIAVEVYGGILNNSWLDRDLAVAGRLILEDGSTVLVDTVDPVARIPQLAVHLDREVNDRGLVLDRQIHLSPVWGLGTSTAGSFLGLVAERADVPASKIRAHDLVMYDVTPARLLGDGTLLASGRLDNQVSCWAATSAIIETASVAGDPTKTFVIALFDHEEVGSESTHGAAGPQLERLLRALHADDESSFRDRCARSFCVSADNAHSVHPNYPERHEPGHRPIANAGPVIKSNANQRYATTAETAAFFEGACRTANVPVQWFVSRNTMPCGSTIGPIASTRLGIPTVDVGVAQLSMHSAREMCGALDPDLLMRALVAVGAS</sequence>
<keyword evidence="8" id="KW-0482">Metalloprotease</keyword>
<dbReference type="PANTHER" id="PTHR28570">
    <property type="entry name" value="ASPARTYL AMINOPEPTIDASE"/>
    <property type="match status" value="1"/>
</dbReference>
<keyword evidence="5" id="KW-0479">Metal-binding</keyword>
<dbReference type="PRINTS" id="PR00932">
    <property type="entry name" value="AMINO1PTASE"/>
</dbReference>
<evidence type="ECO:0000256" key="1">
    <source>
        <dbReference type="ARBA" id="ARBA00001947"/>
    </source>
</evidence>
<comment type="cofactor">
    <cofactor evidence="1">
        <name>Zn(2+)</name>
        <dbReference type="ChEBI" id="CHEBI:29105"/>
    </cofactor>
</comment>
<dbReference type="Pfam" id="PF02127">
    <property type="entry name" value="Peptidase_M18"/>
    <property type="match status" value="1"/>
</dbReference>
<evidence type="ECO:0000256" key="3">
    <source>
        <dbReference type="ARBA" id="ARBA00022438"/>
    </source>
</evidence>
<dbReference type="EMBL" id="CAEZTS010000016">
    <property type="protein sequence ID" value="CAB4570083.1"/>
    <property type="molecule type" value="Genomic_DNA"/>
</dbReference>
<dbReference type="GO" id="GO:0004177">
    <property type="term" value="F:aminopeptidase activity"/>
    <property type="evidence" value="ECO:0007669"/>
    <property type="project" value="UniProtKB-KW"/>
</dbReference>
<dbReference type="GO" id="GO:0006508">
    <property type="term" value="P:proteolysis"/>
    <property type="evidence" value="ECO:0007669"/>
    <property type="project" value="UniProtKB-KW"/>
</dbReference>
<accession>A0A6J6E6Z1</accession>
<dbReference type="InterPro" id="IPR001948">
    <property type="entry name" value="Peptidase_M18"/>
</dbReference>
<dbReference type="PANTHER" id="PTHR28570:SF3">
    <property type="entry name" value="ASPARTYL AMINOPEPTIDASE"/>
    <property type="match status" value="1"/>
</dbReference>
<keyword evidence="3" id="KW-0031">Aminopeptidase</keyword>
<proteinExistence type="inferred from homology"/>
<dbReference type="Gene3D" id="2.30.250.10">
    <property type="entry name" value="Aminopeptidase i, Domain 2"/>
    <property type="match status" value="1"/>
</dbReference>
<protein>
    <submittedName>
        <fullName evidence="9">Unannotated protein</fullName>
    </submittedName>
</protein>
<gene>
    <name evidence="9" type="ORF">UFOPK1722_00316</name>
</gene>
<dbReference type="Gene3D" id="3.40.630.10">
    <property type="entry name" value="Zn peptidases"/>
    <property type="match status" value="1"/>
</dbReference>
<organism evidence="9">
    <name type="scientific">freshwater metagenome</name>
    <dbReference type="NCBI Taxonomy" id="449393"/>
    <lineage>
        <taxon>unclassified sequences</taxon>
        <taxon>metagenomes</taxon>
        <taxon>ecological metagenomes</taxon>
    </lineage>
</organism>
<evidence type="ECO:0000256" key="7">
    <source>
        <dbReference type="ARBA" id="ARBA00022833"/>
    </source>
</evidence>
<evidence type="ECO:0000256" key="6">
    <source>
        <dbReference type="ARBA" id="ARBA00022801"/>
    </source>
</evidence>
<evidence type="ECO:0000313" key="9">
    <source>
        <dbReference type="EMBL" id="CAB4570083.1"/>
    </source>
</evidence>
<evidence type="ECO:0000256" key="4">
    <source>
        <dbReference type="ARBA" id="ARBA00022670"/>
    </source>
</evidence>
<dbReference type="AlphaFoldDB" id="A0A6J6E6Z1"/>
<name>A0A6J6E6Z1_9ZZZZ</name>
<keyword evidence="7" id="KW-0862">Zinc</keyword>
<dbReference type="GO" id="GO:0008270">
    <property type="term" value="F:zinc ion binding"/>
    <property type="evidence" value="ECO:0007669"/>
    <property type="project" value="InterPro"/>
</dbReference>
<dbReference type="NCBIfam" id="NF002759">
    <property type="entry name" value="PRK02813.1"/>
    <property type="match status" value="1"/>
</dbReference>
<reference evidence="9" key="1">
    <citation type="submission" date="2020-05" db="EMBL/GenBank/DDBJ databases">
        <authorList>
            <person name="Chiriac C."/>
            <person name="Salcher M."/>
            <person name="Ghai R."/>
            <person name="Kavagutti S V."/>
        </authorList>
    </citation>
    <scope>NUCLEOTIDE SEQUENCE</scope>
</reference>
<dbReference type="GO" id="GO:0005737">
    <property type="term" value="C:cytoplasm"/>
    <property type="evidence" value="ECO:0007669"/>
    <property type="project" value="UniProtKB-ARBA"/>
</dbReference>
<dbReference type="InterPro" id="IPR023358">
    <property type="entry name" value="Peptidase_M18_dom2"/>
</dbReference>